<protein>
    <submittedName>
        <fullName evidence="1">Uncharacterized protein</fullName>
    </submittedName>
</protein>
<evidence type="ECO:0000313" key="1">
    <source>
        <dbReference type="EMBL" id="KAI4326402.1"/>
    </source>
</evidence>
<accession>A0ACB9MS19</accession>
<comment type="caution">
    <text evidence="1">The sequence shown here is derived from an EMBL/GenBank/DDBJ whole genome shotgun (WGS) entry which is preliminary data.</text>
</comment>
<dbReference type="EMBL" id="CM042888">
    <property type="protein sequence ID" value="KAI4326402.1"/>
    <property type="molecule type" value="Genomic_DNA"/>
</dbReference>
<sequence length="1080" mass="120250">MNGLQSRKDCRSEKPFPGCLGGMVSLFDLSAAGHGRKLLADKPHFGGLTLPRIHQDDGMMPETPDQTEIEDKMIISESRRSSPRKSPNCTPMKMLIAQEMSKETRSEDGPPNVVAKLMGLDALPSRQPSPDHTRSKSKGYAQSYGKSTLKWMEERTYSERQTRNNDCRLQKQNDCKDVHEVQKTSRGPSSIKGMSIPRGRNDETIRDDKMAFVRQKFLEAKRLATSEKLLKSKEFQDAVDVLSSNTDVFLKLLQEPNTKLSKNLNELPSFCGPSMSKRITVLRPSKVAANNRFYSTTSRNEEPENEQEVLTREAACTRSFPVNFSPTNIRKNHDHCPSQQPTRIVVLKPSFRQPDDLIPGASPAVVSGPLIQSDFIHVDDDTDARTSREIAREVTHYTRETLLHQRRDESLLSPAMPNGYGGNCGSPFTKLNDAKEEDFSDPEVTSPASRRSWDVLNSFDSPFSTSSLSRGSYSPDSSVCREAKKRLSERWAVMASNGKCQEVRHLRKSSSTLGEMLALSDSKILSEKQEQHECKADEPRMSASCLKTGLSGEEFAESLKCLSRSKSVPLSSTLSGDRMHLRPRNPDSSQRDGKVFAKDKDSAESSAYIVDSVLQSSSLRGKNCQEDDSLSHCQDGALGKKFSVTVDDLSLRGRAIAERSGPCISRSPVIGANQDQPSPVSVLDPTFEDDSSITAKSSGKELPTSSHRCNLIDKSPPIGSISRTLSGNYFRKSEPPCAPKPSLIYSCAKEEEQELPSYIRRLLSTVVISPQEDPTSTDISRWHSPYSPLDPTLRNKCTEEEDNEDDQPLHEARKRLRRSNRKLVFDCVNTALLRNAGLGPGGLYLISSLHGKVDNGGIQEGPSIMGDRVWGQIKDWFSSEFNGSGIYDEDGDIMVVDTVIRYEVVGKGWIDSFRLEVEHLAREIVGVVLQELVYETLVDLTENRGNEAGSVHNAFSKCLGQLMSFLDAKRVVIGSEPTIPYLNPELTGENLLIGANFASAGTGILNDMGLTIIRIHQQFKYFQEYQQRLAELIGEEQAQKRVNNALVLITLGGNDFVNNYFLNPPLTTRRQQFTLPRCKY</sequence>
<evidence type="ECO:0000313" key="2">
    <source>
        <dbReference type="Proteomes" id="UP001057402"/>
    </source>
</evidence>
<organism evidence="1 2">
    <name type="scientific">Melastoma candidum</name>
    <dbReference type="NCBI Taxonomy" id="119954"/>
    <lineage>
        <taxon>Eukaryota</taxon>
        <taxon>Viridiplantae</taxon>
        <taxon>Streptophyta</taxon>
        <taxon>Embryophyta</taxon>
        <taxon>Tracheophyta</taxon>
        <taxon>Spermatophyta</taxon>
        <taxon>Magnoliopsida</taxon>
        <taxon>eudicotyledons</taxon>
        <taxon>Gunneridae</taxon>
        <taxon>Pentapetalae</taxon>
        <taxon>rosids</taxon>
        <taxon>malvids</taxon>
        <taxon>Myrtales</taxon>
        <taxon>Melastomataceae</taxon>
        <taxon>Melastomatoideae</taxon>
        <taxon>Melastomateae</taxon>
        <taxon>Melastoma</taxon>
    </lineage>
</organism>
<reference evidence="2" key="1">
    <citation type="journal article" date="2023" name="Front. Plant Sci.">
        <title>Chromosomal-level genome assembly of Melastoma candidum provides insights into trichome evolution.</title>
        <authorList>
            <person name="Zhong Y."/>
            <person name="Wu W."/>
            <person name="Sun C."/>
            <person name="Zou P."/>
            <person name="Liu Y."/>
            <person name="Dai S."/>
            <person name="Zhou R."/>
        </authorList>
    </citation>
    <scope>NUCLEOTIDE SEQUENCE [LARGE SCALE GENOMIC DNA]</scope>
</reference>
<proteinExistence type="predicted"/>
<keyword evidence="2" id="KW-1185">Reference proteome</keyword>
<name>A0ACB9MS19_9MYRT</name>
<dbReference type="Proteomes" id="UP001057402">
    <property type="component" value="Chromosome 9"/>
</dbReference>
<gene>
    <name evidence="1" type="ORF">MLD38_031723</name>
</gene>